<proteinExistence type="predicted"/>
<gene>
    <name evidence="2" type="ORF">L596_019801</name>
</gene>
<sequence>MLHGWNPSRRFTVALTLTSTLKKPRSLKIASWTLNERVRSRINESACKSIKLASTPDNHRTQHASPSPAQLAAPEMRDN</sequence>
<name>A0A4U5MS50_STECR</name>
<protein>
    <submittedName>
        <fullName evidence="2">Uncharacterized protein</fullName>
    </submittedName>
</protein>
<accession>A0A4U5MS50</accession>
<dbReference type="Proteomes" id="UP000298663">
    <property type="component" value="Unassembled WGS sequence"/>
</dbReference>
<reference evidence="2 3" key="2">
    <citation type="journal article" date="2019" name="G3 (Bethesda)">
        <title>Hybrid Assembly of the Genome of the Entomopathogenic Nematode Steinernema carpocapsae Identifies the X-Chromosome.</title>
        <authorList>
            <person name="Serra L."/>
            <person name="Macchietto M."/>
            <person name="Macias-Munoz A."/>
            <person name="McGill C.J."/>
            <person name="Rodriguez I.M."/>
            <person name="Rodriguez B."/>
            <person name="Murad R."/>
            <person name="Mortazavi A."/>
        </authorList>
    </citation>
    <scope>NUCLEOTIDE SEQUENCE [LARGE SCALE GENOMIC DNA]</scope>
    <source>
        <strain evidence="2 3">ALL</strain>
    </source>
</reference>
<evidence type="ECO:0000256" key="1">
    <source>
        <dbReference type="SAM" id="MobiDB-lite"/>
    </source>
</evidence>
<dbReference type="EMBL" id="AZBU02000006">
    <property type="protein sequence ID" value="TKR72332.1"/>
    <property type="molecule type" value="Genomic_DNA"/>
</dbReference>
<evidence type="ECO:0000313" key="3">
    <source>
        <dbReference type="Proteomes" id="UP000298663"/>
    </source>
</evidence>
<organism evidence="2 3">
    <name type="scientific">Steinernema carpocapsae</name>
    <name type="common">Entomopathogenic nematode</name>
    <dbReference type="NCBI Taxonomy" id="34508"/>
    <lineage>
        <taxon>Eukaryota</taxon>
        <taxon>Metazoa</taxon>
        <taxon>Ecdysozoa</taxon>
        <taxon>Nematoda</taxon>
        <taxon>Chromadorea</taxon>
        <taxon>Rhabditida</taxon>
        <taxon>Tylenchina</taxon>
        <taxon>Panagrolaimomorpha</taxon>
        <taxon>Strongyloidoidea</taxon>
        <taxon>Steinernematidae</taxon>
        <taxon>Steinernema</taxon>
    </lineage>
</organism>
<dbReference type="AlphaFoldDB" id="A0A4U5MS50"/>
<keyword evidence="3" id="KW-1185">Reference proteome</keyword>
<comment type="caution">
    <text evidence="2">The sequence shown here is derived from an EMBL/GenBank/DDBJ whole genome shotgun (WGS) entry which is preliminary data.</text>
</comment>
<reference evidence="2 3" key="1">
    <citation type="journal article" date="2015" name="Genome Biol.">
        <title>Comparative genomics of Steinernema reveals deeply conserved gene regulatory networks.</title>
        <authorList>
            <person name="Dillman A.R."/>
            <person name="Macchietto M."/>
            <person name="Porter C.F."/>
            <person name="Rogers A."/>
            <person name="Williams B."/>
            <person name="Antoshechkin I."/>
            <person name="Lee M.M."/>
            <person name="Goodwin Z."/>
            <person name="Lu X."/>
            <person name="Lewis E.E."/>
            <person name="Goodrich-Blair H."/>
            <person name="Stock S.P."/>
            <person name="Adams B.J."/>
            <person name="Sternberg P.W."/>
            <person name="Mortazavi A."/>
        </authorList>
    </citation>
    <scope>NUCLEOTIDE SEQUENCE [LARGE SCALE GENOMIC DNA]</scope>
    <source>
        <strain evidence="2 3">ALL</strain>
    </source>
</reference>
<feature type="region of interest" description="Disordered" evidence="1">
    <location>
        <begin position="51"/>
        <end position="79"/>
    </location>
</feature>
<evidence type="ECO:0000313" key="2">
    <source>
        <dbReference type="EMBL" id="TKR72332.1"/>
    </source>
</evidence>